<dbReference type="EMBL" id="CABQ01000198">
    <property type="protein sequence ID" value="CBI08246.1"/>
    <property type="molecule type" value="Genomic_DNA"/>
</dbReference>
<gene>
    <name evidence="2" type="ORF">CARN6_1696</name>
</gene>
<evidence type="ECO:0000256" key="1">
    <source>
        <dbReference type="SAM" id="MobiDB-lite"/>
    </source>
</evidence>
<reference evidence="2" key="1">
    <citation type="submission" date="2009-10" db="EMBL/GenBank/DDBJ databases">
        <title>Diversity of trophic interactions inside an arsenic-rich microbial ecosystem.</title>
        <authorList>
            <person name="Bertin P.N."/>
            <person name="Heinrich-Salmeron A."/>
            <person name="Pelletier E."/>
            <person name="Goulhen-Chollet F."/>
            <person name="Arsene-Ploetze F."/>
            <person name="Gallien S."/>
            <person name="Calteau A."/>
            <person name="Vallenet D."/>
            <person name="Casiot C."/>
            <person name="Chane-Woon-Ming B."/>
            <person name="Giloteaux L."/>
            <person name="Barakat M."/>
            <person name="Bonnefoy V."/>
            <person name="Bruneel O."/>
            <person name="Chandler M."/>
            <person name="Cleiss J."/>
            <person name="Duran R."/>
            <person name="Elbaz-Poulichet F."/>
            <person name="Fonknechten N."/>
            <person name="Lauga B."/>
            <person name="Mornico D."/>
            <person name="Ortet P."/>
            <person name="Schaeffer C."/>
            <person name="Siguier P."/>
            <person name="Alexander Thil Smith A."/>
            <person name="Van Dorsselaer A."/>
            <person name="Weissenbach J."/>
            <person name="Medigue C."/>
            <person name="Le Paslier D."/>
        </authorList>
    </citation>
    <scope>NUCLEOTIDE SEQUENCE</scope>
</reference>
<comment type="caution">
    <text evidence="2">The sequence shown here is derived from an EMBL/GenBank/DDBJ whole genome shotgun (WGS) entry which is preliminary data.</text>
</comment>
<feature type="compositionally biased region" description="Basic and acidic residues" evidence="1">
    <location>
        <begin position="17"/>
        <end position="29"/>
    </location>
</feature>
<sequence length="61" mass="7131">MQTRKNSKPCQIISFADAKRERDDRKETESLTDFEITEENEAAELRLLQAVFPGEFETMVH</sequence>
<feature type="region of interest" description="Disordered" evidence="1">
    <location>
        <begin position="1"/>
        <end position="31"/>
    </location>
</feature>
<accession>E6QLX5</accession>
<protein>
    <submittedName>
        <fullName evidence="2">Uncharacterized protein</fullName>
    </submittedName>
</protein>
<proteinExistence type="predicted"/>
<evidence type="ECO:0000313" key="2">
    <source>
        <dbReference type="EMBL" id="CBI08246.1"/>
    </source>
</evidence>
<dbReference type="AlphaFoldDB" id="E6QLX5"/>
<organism evidence="2">
    <name type="scientific">mine drainage metagenome</name>
    <dbReference type="NCBI Taxonomy" id="410659"/>
    <lineage>
        <taxon>unclassified sequences</taxon>
        <taxon>metagenomes</taxon>
        <taxon>ecological metagenomes</taxon>
    </lineage>
</organism>
<name>E6QLX5_9ZZZZ</name>